<dbReference type="GO" id="GO:0003677">
    <property type="term" value="F:DNA binding"/>
    <property type="evidence" value="ECO:0007669"/>
    <property type="project" value="UniProtKB-KW"/>
</dbReference>
<reference evidence="2 3" key="1">
    <citation type="submission" date="2017-07" db="EMBL/GenBank/DDBJ databases">
        <title>Isolation and whole genome analysis of endospore-forming bacteria from heroin.</title>
        <authorList>
            <person name="Kalinowski J."/>
            <person name="Ahrens B."/>
            <person name="Al-Dilaimi A."/>
            <person name="Winkler A."/>
            <person name="Wibberg D."/>
            <person name="Schleenbecker U."/>
            <person name="Ruckert C."/>
            <person name="Wolfel R."/>
            <person name="Grass G."/>
        </authorList>
    </citation>
    <scope>NUCLEOTIDE SEQUENCE [LARGE SCALE GENOMIC DNA]</scope>
    <source>
        <strain evidence="2 3">7539</strain>
    </source>
</reference>
<dbReference type="SMART" id="SM00530">
    <property type="entry name" value="HTH_XRE"/>
    <property type="match status" value="1"/>
</dbReference>
<dbReference type="PANTHER" id="PTHR46558:SF11">
    <property type="entry name" value="HTH-TYPE TRANSCRIPTIONAL REGULATOR XRE"/>
    <property type="match status" value="1"/>
</dbReference>
<evidence type="ECO:0000313" key="3">
    <source>
        <dbReference type="Proteomes" id="UP000216207"/>
    </source>
</evidence>
<protein>
    <submittedName>
        <fullName evidence="2">XRE family transcriptional regulator</fullName>
    </submittedName>
</protein>
<organism evidence="2 3">
    <name type="scientific">Shouchella clausii</name>
    <name type="common">Alkalihalobacillus clausii</name>
    <dbReference type="NCBI Taxonomy" id="79880"/>
    <lineage>
        <taxon>Bacteria</taxon>
        <taxon>Bacillati</taxon>
        <taxon>Bacillota</taxon>
        <taxon>Bacilli</taxon>
        <taxon>Bacillales</taxon>
        <taxon>Bacillaceae</taxon>
        <taxon>Shouchella</taxon>
    </lineage>
</organism>
<comment type="caution">
    <text evidence="2">The sequence shown here is derived from an EMBL/GenBank/DDBJ whole genome shotgun (WGS) entry which is preliminary data.</text>
</comment>
<dbReference type="RefSeq" id="WP_011246693.1">
    <property type="nucleotide sequence ID" value="NZ_BOQS01000008.1"/>
</dbReference>
<dbReference type="Pfam" id="PF01381">
    <property type="entry name" value="HTH_3"/>
    <property type="match status" value="1"/>
</dbReference>
<accession>A0A268P5S1</accession>
<dbReference type="AlphaFoldDB" id="A0A268P5S1"/>
<dbReference type="PANTHER" id="PTHR46558">
    <property type="entry name" value="TRACRIPTIONAL REGULATORY PROTEIN-RELATED-RELATED"/>
    <property type="match status" value="1"/>
</dbReference>
<gene>
    <name evidence="2" type="ORF">CHH72_01890</name>
</gene>
<dbReference type="CDD" id="cd00093">
    <property type="entry name" value="HTH_XRE"/>
    <property type="match status" value="1"/>
</dbReference>
<keyword evidence="1" id="KW-0238">DNA-binding</keyword>
<sequence length="106" mass="12290">MTIVPERLKTLRKERQLTQEQLGELINVTKVSISGYENGNRTPDTDTLRRLADVFGVSTDYLLGRSKEKNGSFFYDNELTHKEAQLLREHLAFIRFQANKKESETD</sequence>
<dbReference type="SUPFAM" id="SSF47413">
    <property type="entry name" value="lambda repressor-like DNA-binding domains"/>
    <property type="match status" value="1"/>
</dbReference>
<dbReference type="OMA" id="FIRFQAN"/>
<dbReference type="Gene3D" id="1.10.260.40">
    <property type="entry name" value="lambda repressor-like DNA-binding domains"/>
    <property type="match status" value="1"/>
</dbReference>
<dbReference type="EMBL" id="NPCC01000004">
    <property type="protein sequence ID" value="PAE90655.1"/>
    <property type="molecule type" value="Genomic_DNA"/>
</dbReference>
<dbReference type="InterPro" id="IPR010982">
    <property type="entry name" value="Lambda_DNA-bd_dom_sf"/>
</dbReference>
<evidence type="ECO:0000313" key="2">
    <source>
        <dbReference type="EMBL" id="PAE90655.1"/>
    </source>
</evidence>
<name>A0A268P5S1_SHOCL</name>
<dbReference type="PROSITE" id="PS50943">
    <property type="entry name" value="HTH_CROC1"/>
    <property type="match status" value="1"/>
</dbReference>
<evidence type="ECO:0000256" key="1">
    <source>
        <dbReference type="ARBA" id="ARBA00023125"/>
    </source>
</evidence>
<dbReference type="InterPro" id="IPR001387">
    <property type="entry name" value="Cro/C1-type_HTH"/>
</dbReference>
<proteinExistence type="predicted"/>
<dbReference type="Proteomes" id="UP000216207">
    <property type="component" value="Unassembled WGS sequence"/>
</dbReference>